<accession>A0A7S3DLU0</accession>
<evidence type="ECO:0000256" key="3">
    <source>
        <dbReference type="ARBA" id="ARBA00004991"/>
    </source>
</evidence>
<dbReference type="InterPro" id="IPR029044">
    <property type="entry name" value="Nucleotide-diphossugar_trans"/>
</dbReference>
<feature type="transmembrane region" description="Helical" evidence="11">
    <location>
        <begin position="459"/>
        <end position="479"/>
    </location>
</feature>
<dbReference type="Gene3D" id="3.90.550.10">
    <property type="entry name" value="Spore Coat Polysaccharide Biosynthesis Protein SpsA, Chain A"/>
    <property type="match status" value="1"/>
</dbReference>
<keyword evidence="9 11" id="KW-1133">Transmembrane helix</keyword>
<comment type="similarity">
    <text evidence="4">Belongs to the glycosyltransferase 2 family.</text>
</comment>
<dbReference type="UniPathway" id="UPA00222"/>
<evidence type="ECO:0000256" key="2">
    <source>
        <dbReference type="ARBA" id="ARBA00004760"/>
    </source>
</evidence>
<comment type="subcellular location">
    <subcellularLocation>
        <location evidence="1">Membrane</location>
        <topology evidence="1">Multi-pass membrane protein</topology>
    </subcellularLocation>
</comment>
<evidence type="ECO:0000256" key="9">
    <source>
        <dbReference type="ARBA" id="ARBA00022989"/>
    </source>
</evidence>
<dbReference type="GO" id="GO:0016020">
    <property type="term" value="C:membrane"/>
    <property type="evidence" value="ECO:0007669"/>
    <property type="project" value="UniProtKB-SubCell"/>
</dbReference>
<protein>
    <recommendedName>
        <fullName evidence="5">ceramide glucosyltransferase</fullName>
        <ecNumber evidence="5">2.4.1.80</ecNumber>
    </recommendedName>
</protein>
<evidence type="ECO:0000256" key="6">
    <source>
        <dbReference type="ARBA" id="ARBA00022676"/>
    </source>
</evidence>
<gene>
    <name evidence="12" type="ORF">PBIL07802_LOCUS23786</name>
</gene>
<dbReference type="InterPro" id="IPR025993">
    <property type="entry name" value="Ceramide_glucosylTrfase"/>
</dbReference>
<sequence>MWRMRRKASAVSLFYCSTVIPICSCLPLSRLGLGRVYFLFGVSMEAFAESDSLLGGQRPIVYWTAILATVNFIAMFLWFSLGWGTRREAKKIVENAKKSTSETTTSEKNNLPCVTSIQAVKGIHAQSLKNWHSQVASFYKGERECIFVVESEQDPAYEAVQQFRQELISRGNTTVVRIVVAGVSFHCSQKLHNMLFGVASASANSKYVLFMDDDAAFYPSTIETLVMELENNPTALLATGHPFAFVPRNASIWSYCRFFLEQMKLLGAVFPSAPGHAVWGGCMMLRLDDLRSNNHGIIDAWHQHGYSDDMIAGGISAEHSRDVRHPMSGFFANELPKNMTFYQYWNQMYRQMFVLSTYRTTSEWFLNHLLLAFPSFVLPILAWVPTVYSTFLVFKIAIDLAMGNPIAGSSLFIIAGTIASWVFILAAVYYLNAGFDIMCSKLASVETFNALKYLNPFKLVLAATLNLIFMTIAAVISFATTEVDWAGIKYWKKGGKVVKVIRPDGSTMCAQASYIESRDKFQQYLKTDPLRYPIRNLDTDQVAHVYVEKRELLNHD</sequence>
<keyword evidence="7" id="KW-0808">Transferase</keyword>
<evidence type="ECO:0000256" key="7">
    <source>
        <dbReference type="ARBA" id="ARBA00022679"/>
    </source>
</evidence>
<reference evidence="12" key="1">
    <citation type="submission" date="2021-01" db="EMBL/GenBank/DDBJ databases">
        <authorList>
            <person name="Corre E."/>
            <person name="Pelletier E."/>
            <person name="Niang G."/>
            <person name="Scheremetjew M."/>
            <person name="Finn R."/>
            <person name="Kale V."/>
            <person name="Holt S."/>
            <person name="Cochrane G."/>
            <person name="Meng A."/>
            <person name="Brown T."/>
            <person name="Cohen L."/>
        </authorList>
    </citation>
    <scope>NUCLEOTIDE SEQUENCE</scope>
    <source>
        <strain evidence="12">NIES-2562</strain>
    </source>
</reference>
<feature type="transmembrane region" description="Helical" evidence="11">
    <location>
        <begin position="369"/>
        <end position="394"/>
    </location>
</feature>
<name>A0A7S3DLU0_9EUKA</name>
<keyword evidence="8 11" id="KW-0812">Transmembrane</keyword>
<evidence type="ECO:0000256" key="11">
    <source>
        <dbReference type="SAM" id="Phobius"/>
    </source>
</evidence>
<evidence type="ECO:0000313" key="12">
    <source>
        <dbReference type="EMBL" id="CAE0261493.1"/>
    </source>
</evidence>
<dbReference type="Pfam" id="PF13506">
    <property type="entry name" value="Glyco_transf_21"/>
    <property type="match status" value="1"/>
</dbReference>
<feature type="transmembrane region" description="Helical" evidence="11">
    <location>
        <begin position="60"/>
        <end position="81"/>
    </location>
</feature>
<feature type="transmembrane region" description="Helical" evidence="11">
    <location>
        <begin position="406"/>
        <end position="431"/>
    </location>
</feature>
<evidence type="ECO:0000256" key="4">
    <source>
        <dbReference type="ARBA" id="ARBA00006739"/>
    </source>
</evidence>
<dbReference type="GO" id="GO:0006679">
    <property type="term" value="P:glucosylceramide biosynthetic process"/>
    <property type="evidence" value="ECO:0007669"/>
    <property type="project" value="TreeGrafter"/>
</dbReference>
<dbReference type="AlphaFoldDB" id="A0A7S3DLU0"/>
<proteinExistence type="inferred from homology"/>
<comment type="pathway">
    <text evidence="2">Lipid metabolism; sphingolipid metabolism.</text>
</comment>
<dbReference type="EC" id="2.4.1.80" evidence="5"/>
<dbReference type="EMBL" id="HBIB01036606">
    <property type="protein sequence ID" value="CAE0261493.1"/>
    <property type="molecule type" value="Transcribed_RNA"/>
</dbReference>
<keyword evidence="10 11" id="KW-0472">Membrane</keyword>
<comment type="pathway">
    <text evidence="3">Sphingolipid metabolism.</text>
</comment>
<dbReference type="CDD" id="cd00761">
    <property type="entry name" value="Glyco_tranf_GTA_type"/>
    <property type="match status" value="1"/>
</dbReference>
<dbReference type="PANTHER" id="PTHR12726:SF0">
    <property type="entry name" value="CERAMIDE GLUCOSYLTRANSFERASE"/>
    <property type="match status" value="1"/>
</dbReference>
<dbReference type="SUPFAM" id="SSF53448">
    <property type="entry name" value="Nucleotide-diphospho-sugar transferases"/>
    <property type="match status" value="1"/>
</dbReference>
<dbReference type="GO" id="GO:0008120">
    <property type="term" value="F:ceramide glucosyltransferase activity"/>
    <property type="evidence" value="ECO:0007669"/>
    <property type="project" value="UniProtKB-EC"/>
</dbReference>
<keyword evidence="6" id="KW-0328">Glycosyltransferase</keyword>
<evidence type="ECO:0000256" key="10">
    <source>
        <dbReference type="ARBA" id="ARBA00023136"/>
    </source>
</evidence>
<evidence type="ECO:0000256" key="8">
    <source>
        <dbReference type="ARBA" id="ARBA00022692"/>
    </source>
</evidence>
<evidence type="ECO:0000256" key="5">
    <source>
        <dbReference type="ARBA" id="ARBA00012699"/>
    </source>
</evidence>
<evidence type="ECO:0000256" key="1">
    <source>
        <dbReference type="ARBA" id="ARBA00004141"/>
    </source>
</evidence>
<organism evidence="12">
    <name type="scientific">Palpitomonas bilix</name>
    <dbReference type="NCBI Taxonomy" id="652834"/>
    <lineage>
        <taxon>Eukaryota</taxon>
        <taxon>Eukaryota incertae sedis</taxon>
    </lineage>
</organism>
<dbReference type="PANTHER" id="PTHR12726">
    <property type="entry name" value="CERAMIDE GLUCOSYLTRANSFERASE"/>
    <property type="match status" value="1"/>
</dbReference>